<accession>A0ACB9EIC0</accession>
<keyword evidence="2" id="KW-1185">Reference proteome</keyword>
<dbReference type="EMBL" id="CM042048">
    <property type="protein sequence ID" value="KAI3758669.1"/>
    <property type="molecule type" value="Genomic_DNA"/>
</dbReference>
<reference evidence="1 2" key="2">
    <citation type="journal article" date="2022" name="Mol. Ecol. Resour.">
        <title>The genomes of chicory, endive, great burdock and yacon provide insights into Asteraceae paleo-polyploidization history and plant inulin production.</title>
        <authorList>
            <person name="Fan W."/>
            <person name="Wang S."/>
            <person name="Wang H."/>
            <person name="Wang A."/>
            <person name="Jiang F."/>
            <person name="Liu H."/>
            <person name="Zhao H."/>
            <person name="Xu D."/>
            <person name="Zhang Y."/>
        </authorList>
    </citation>
    <scope>NUCLEOTIDE SEQUENCE [LARGE SCALE GENOMIC DNA]</scope>
    <source>
        <strain evidence="2">cv. Niubang</strain>
    </source>
</reference>
<dbReference type="Proteomes" id="UP001055879">
    <property type="component" value="Linkage Group LG02"/>
</dbReference>
<reference evidence="2" key="1">
    <citation type="journal article" date="2022" name="Mol. Ecol. Resour.">
        <title>The genomes of chicory, endive, great burdock and yacon provide insights into Asteraceae palaeo-polyploidization history and plant inulin production.</title>
        <authorList>
            <person name="Fan W."/>
            <person name="Wang S."/>
            <person name="Wang H."/>
            <person name="Wang A."/>
            <person name="Jiang F."/>
            <person name="Liu H."/>
            <person name="Zhao H."/>
            <person name="Xu D."/>
            <person name="Zhang Y."/>
        </authorList>
    </citation>
    <scope>NUCLEOTIDE SEQUENCE [LARGE SCALE GENOMIC DNA]</scope>
    <source>
        <strain evidence="2">cv. Niubang</strain>
    </source>
</reference>
<sequence length="890" mass="98779">MASPSSSSKNSNGSKKSNNSHHSMVQKAGSDSVDQEHVLTSRMLSFTRHDYHLAQMNNKPNNHFVTLNPSSFPTEVAPLIQLLKNHFLVRALTLKRDDIPESYIQQFWLRINRRKLSDVFGLPTKSDLNLRKFSEEPTEEEILEFLRFIGYAVPITKRTNFRRQNLPPLWNVLFSILNRCLTSKDQDRGTEPKNIVFGRFLGLLLGDDLIGEGKLPAKDKTIKLYEMKSHKPTTIKTGYPKARPLSTKMLTYLGSKAEVREYIRGNRTLEPRPVTPPRVGFKVGDIIVYLRDEEVWTKVQAAEAQESEKENPLVKGEGSERKKKKKNKKKRVTEVETPNSLASEVKATKETTETKVAAKKKRKLRTLADKEQILEAIKLKRKDLDDYLAARTEPAEDQTKPLQMAKRTLVLEESPKDKPQSPIQVASTIAQDLSLQYSGGLGETVAMELDDVTGRSQSDDEEVKSSKKSLEERDTKDAFGTPPKPTPSATHTSTPAVLVQRGIETGPHSLNPAQTIRTEDIPSSSVPPSGETKTTSPSQKGESVALHVHLPQDTSLSHTEVFVTSVTHKSDIQTISELVVREHDDSVALEQPQDPFNIDLKGVSEPSPKERVDRASIGASSVEHRGLEGNPSKPIIKTGSEGAKDSLAKSGTCVVLELQSSISRESQANFQILAEALKANTEALQALNTDCAKRADLQACGQAIIAHSHQIQALGDLCTEEFPKYATSGVQTGVDEMARLREEIRDITRSVMVPVHTQASTSAPDSSAFATKADLEAMGNQFLQNQNLLRSDFIDQGKKVATDLKRTVATFRFKSDVEINALSLAAEEALQKINKHTEDHLCKRKKRKEPITCQTKAGQKRARHEDQDPDASDHGPHEGENLQSTKEAPI</sequence>
<evidence type="ECO:0000313" key="2">
    <source>
        <dbReference type="Proteomes" id="UP001055879"/>
    </source>
</evidence>
<name>A0ACB9EIC0_ARCLA</name>
<protein>
    <submittedName>
        <fullName evidence="1">Uncharacterized protein</fullName>
    </submittedName>
</protein>
<evidence type="ECO:0000313" key="1">
    <source>
        <dbReference type="EMBL" id="KAI3758669.1"/>
    </source>
</evidence>
<proteinExistence type="predicted"/>
<comment type="caution">
    <text evidence="1">The sequence shown here is derived from an EMBL/GenBank/DDBJ whole genome shotgun (WGS) entry which is preliminary data.</text>
</comment>
<gene>
    <name evidence="1" type="ORF">L6452_06240</name>
</gene>
<organism evidence="1 2">
    <name type="scientific">Arctium lappa</name>
    <name type="common">Greater burdock</name>
    <name type="synonym">Lappa major</name>
    <dbReference type="NCBI Taxonomy" id="4217"/>
    <lineage>
        <taxon>Eukaryota</taxon>
        <taxon>Viridiplantae</taxon>
        <taxon>Streptophyta</taxon>
        <taxon>Embryophyta</taxon>
        <taxon>Tracheophyta</taxon>
        <taxon>Spermatophyta</taxon>
        <taxon>Magnoliopsida</taxon>
        <taxon>eudicotyledons</taxon>
        <taxon>Gunneridae</taxon>
        <taxon>Pentapetalae</taxon>
        <taxon>asterids</taxon>
        <taxon>campanulids</taxon>
        <taxon>Asterales</taxon>
        <taxon>Asteraceae</taxon>
        <taxon>Carduoideae</taxon>
        <taxon>Cardueae</taxon>
        <taxon>Arctiinae</taxon>
        <taxon>Arctium</taxon>
    </lineage>
</organism>